<gene>
    <name evidence="1" type="ORF">NCTC5047_00209</name>
</gene>
<dbReference type="EMBL" id="UGLH01000004">
    <property type="protein sequence ID" value="STT72527.1"/>
    <property type="molecule type" value="Genomic_DNA"/>
</dbReference>
<dbReference type="Proteomes" id="UP000254340">
    <property type="component" value="Unassembled WGS sequence"/>
</dbReference>
<organism evidence="1 2">
    <name type="scientific">Klebsiella pneumoniae</name>
    <dbReference type="NCBI Taxonomy" id="573"/>
    <lineage>
        <taxon>Bacteria</taxon>
        <taxon>Pseudomonadati</taxon>
        <taxon>Pseudomonadota</taxon>
        <taxon>Gammaproteobacteria</taxon>
        <taxon>Enterobacterales</taxon>
        <taxon>Enterobacteriaceae</taxon>
        <taxon>Klebsiella/Raoultella group</taxon>
        <taxon>Klebsiella</taxon>
        <taxon>Klebsiella pneumoniae complex</taxon>
    </lineage>
</organism>
<name>A0A377XBU8_KLEPN</name>
<protein>
    <submittedName>
        <fullName evidence="1">Uncharacterized protein</fullName>
    </submittedName>
</protein>
<evidence type="ECO:0000313" key="1">
    <source>
        <dbReference type="EMBL" id="STT72527.1"/>
    </source>
</evidence>
<proteinExistence type="predicted"/>
<reference evidence="1 2" key="1">
    <citation type="submission" date="2018-06" db="EMBL/GenBank/DDBJ databases">
        <authorList>
            <consortium name="Pathogen Informatics"/>
            <person name="Doyle S."/>
        </authorList>
    </citation>
    <scope>NUCLEOTIDE SEQUENCE [LARGE SCALE GENOMIC DNA]</scope>
    <source>
        <strain evidence="1 2">NCTC5047</strain>
    </source>
</reference>
<sequence length="145" mass="15576">MTTDCPLTVREPISACASANGFFQANGPFAEGMHIAAEVDQRLLHLLLTEKIAHAVSDIAFGDRPEIQLHPRLLEKHAAGCLIEDHLLWAGQRQSGSDLSRVRHAVPVKTNSPQLHQRADGEVKGAVAHHAGGFGALDQLKDPVG</sequence>
<accession>A0A377XBU8</accession>
<dbReference type="AlphaFoldDB" id="A0A377XBU8"/>
<evidence type="ECO:0000313" key="2">
    <source>
        <dbReference type="Proteomes" id="UP000254340"/>
    </source>
</evidence>